<feature type="compositionally biased region" description="Pro residues" evidence="1">
    <location>
        <begin position="89"/>
        <end position="99"/>
    </location>
</feature>
<accession>A0A420YI15</accession>
<proteinExistence type="predicted"/>
<reference evidence="2 3" key="1">
    <citation type="submission" date="2018-08" db="EMBL/GenBank/DDBJ databases">
        <title>Draft genome of the lignicolous fungus Coniochaeta pulveracea.</title>
        <authorList>
            <person name="Borstlap C.J."/>
            <person name="De Witt R.N."/>
            <person name="Botha A."/>
            <person name="Volschenk H."/>
        </authorList>
    </citation>
    <scope>NUCLEOTIDE SEQUENCE [LARGE SCALE GENOMIC DNA]</scope>
    <source>
        <strain evidence="2 3">CAB683</strain>
    </source>
</reference>
<evidence type="ECO:0000313" key="2">
    <source>
        <dbReference type="EMBL" id="RKU47533.1"/>
    </source>
</evidence>
<keyword evidence="3" id="KW-1185">Reference proteome</keyword>
<gene>
    <name evidence="2" type="ORF">DL546_005579</name>
</gene>
<feature type="compositionally biased region" description="Basic and acidic residues" evidence="1">
    <location>
        <begin position="73"/>
        <end position="88"/>
    </location>
</feature>
<evidence type="ECO:0000313" key="3">
    <source>
        <dbReference type="Proteomes" id="UP000275385"/>
    </source>
</evidence>
<evidence type="ECO:0000256" key="1">
    <source>
        <dbReference type="SAM" id="MobiDB-lite"/>
    </source>
</evidence>
<feature type="region of interest" description="Disordered" evidence="1">
    <location>
        <begin position="66"/>
        <end position="99"/>
    </location>
</feature>
<protein>
    <submittedName>
        <fullName evidence="2">Uncharacterized protein</fullName>
    </submittedName>
</protein>
<sequence>MTGFQARKVPTFEAQWLAKEEARSPQRFEWTIPIYELTWDIVERHLRKLFPGESFQNEQISDFWIIQAPRPETQQDKDEITKLREKNRPPPQPRPESPE</sequence>
<name>A0A420YI15_9PEZI</name>
<dbReference type="Proteomes" id="UP000275385">
    <property type="component" value="Unassembled WGS sequence"/>
</dbReference>
<dbReference type="AlphaFoldDB" id="A0A420YI15"/>
<comment type="caution">
    <text evidence="2">The sequence shown here is derived from an EMBL/GenBank/DDBJ whole genome shotgun (WGS) entry which is preliminary data.</text>
</comment>
<dbReference type="EMBL" id="QVQW01000008">
    <property type="protein sequence ID" value="RKU47533.1"/>
    <property type="molecule type" value="Genomic_DNA"/>
</dbReference>
<organism evidence="2 3">
    <name type="scientific">Coniochaeta pulveracea</name>
    <dbReference type="NCBI Taxonomy" id="177199"/>
    <lineage>
        <taxon>Eukaryota</taxon>
        <taxon>Fungi</taxon>
        <taxon>Dikarya</taxon>
        <taxon>Ascomycota</taxon>
        <taxon>Pezizomycotina</taxon>
        <taxon>Sordariomycetes</taxon>
        <taxon>Sordariomycetidae</taxon>
        <taxon>Coniochaetales</taxon>
        <taxon>Coniochaetaceae</taxon>
        <taxon>Coniochaeta</taxon>
    </lineage>
</organism>